<dbReference type="AlphaFoldDB" id="A0A344A230"/>
<reference evidence="2" key="1">
    <citation type="submission" date="2018-02" db="EMBL/GenBank/DDBJ databases">
        <title>Resolving the psyllid tree of life: Phylogenomic analysis of the superfamily Psylloidea (Hemiptera).</title>
        <authorList>
            <person name="Percy D.M."/>
            <person name="Sveinsson S."/>
            <person name="Lemmon A.R."/>
            <person name="Lemmon E.M."/>
            <person name="Ouvrard D."/>
            <person name="Burckhardt D."/>
        </authorList>
    </citation>
    <scope>NUCLEOTIDE SEQUENCE</scope>
    <source>
        <strain evidence="2">DP2.idba.138_circ</strain>
    </source>
</reference>
<keyword evidence="2" id="KW-0496">Mitochondrion</keyword>
<keyword evidence="1" id="KW-0812">Transmembrane</keyword>
<proteinExistence type="predicted"/>
<name>A0A344A230_9HEMI</name>
<organism evidence="2">
    <name type="scientific">Allocarsidara bakeri</name>
    <dbReference type="NCBI Taxonomy" id="2218082"/>
    <lineage>
        <taxon>Eukaryota</taxon>
        <taxon>Metazoa</taxon>
        <taxon>Ecdysozoa</taxon>
        <taxon>Arthropoda</taxon>
        <taxon>Hexapoda</taxon>
        <taxon>Insecta</taxon>
        <taxon>Pterygota</taxon>
        <taxon>Neoptera</taxon>
        <taxon>Paraneoptera</taxon>
        <taxon>Hemiptera</taxon>
        <taxon>Sternorrhyncha</taxon>
        <taxon>Psylloidea</taxon>
        <taxon>Carsidaridae</taxon>
        <taxon>Carsidarinae</taxon>
        <taxon>Allocarsidara</taxon>
    </lineage>
</organism>
<evidence type="ECO:0000313" key="2">
    <source>
        <dbReference type="EMBL" id="AWU48821.1"/>
    </source>
</evidence>
<dbReference type="EMBL" id="MG989218">
    <property type="protein sequence ID" value="AWU48821.1"/>
    <property type="molecule type" value="Genomic_DNA"/>
</dbReference>
<keyword evidence="1" id="KW-0472">Membrane</keyword>
<protein>
    <submittedName>
        <fullName evidence="2">ATP synthase F0 subunit 8</fullName>
    </submittedName>
</protein>
<evidence type="ECO:0000256" key="1">
    <source>
        <dbReference type="SAM" id="Phobius"/>
    </source>
</evidence>
<dbReference type="RefSeq" id="YP_009500678.1">
    <property type="nucleotide sequence ID" value="NC_038107.1"/>
</dbReference>
<keyword evidence="1" id="KW-1133">Transmembrane helix</keyword>
<sequence length="50" mass="6170">MPQMAPSSWIMIMLFTLLFLMMTTSWVFFFNKKKEMLKFQLTKKTKKMVW</sequence>
<gene>
    <name evidence="2" type="primary">atp8</name>
</gene>
<accession>A0A344A230</accession>
<geneLocation type="mitochondrion" evidence="2"/>
<feature type="transmembrane region" description="Helical" evidence="1">
    <location>
        <begin position="6"/>
        <end position="30"/>
    </location>
</feature>
<dbReference type="GeneID" id="37504927"/>